<evidence type="ECO:0000313" key="2">
    <source>
        <dbReference type="EMBL" id="KKL20385.1"/>
    </source>
</evidence>
<dbReference type="EMBL" id="LAZR01038120">
    <property type="protein sequence ID" value="KKL20385.1"/>
    <property type="molecule type" value="Genomic_DNA"/>
</dbReference>
<dbReference type="PROSITE" id="PS51371">
    <property type="entry name" value="CBS"/>
    <property type="match status" value="1"/>
</dbReference>
<gene>
    <name evidence="2" type="ORF">LCGC14_2455990</name>
</gene>
<dbReference type="CDD" id="cd17783">
    <property type="entry name" value="CBS_pair_bac"/>
    <property type="match status" value="1"/>
</dbReference>
<evidence type="ECO:0000259" key="1">
    <source>
        <dbReference type="PROSITE" id="PS51371"/>
    </source>
</evidence>
<accession>A0A0F9BF73</accession>
<dbReference type="InterPro" id="IPR000644">
    <property type="entry name" value="CBS_dom"/>
</dbReference>
<dbReference type="Gene3D" id="3.10.580.10">
    <property type="entry name" value="CBS-domain"/>
    <property type="match status" value="1"/>
</dbReference>
<organism evidence="2">
    <name type="scientific">marine sediment metagenome</name>
    <dbReference type="NCBI Taxonomy" id="412755"/>
    <lineage>
        <taxon>unclassified sequences</taxon>
        <taxon>metagenomes</taxon>
        <taxon>ecological metagenomes</taxon>
    </lineage>
</organism>
<dbReference type="AlphaFoldDB" id="A0A0F9BF73"/>
<comment type="caution">
    <text evidence="2">The sequence shown here is derived from an EMBL/GenBank/DDBJ whole genome shotgun (WGS) entry which is preliminary data.</text>
</comment>
<dbReference type="SUPFAM" id="SSF54631">
    <property type="entry name" value="CBS-domain pair"/>
    <property type="match status" value="1"/>
</dbReference>
<sequence>MLAKELISEVVPALKTSDTGVQALSWMDIFRISHLPIVNNLEFLGLISDKDIYDLNMAEEAIGNHKLSLFSPYVMMKQHIYEVIEIISRLELTVVPVLDENKHYKGLITLNDLLRTFANLSALKQPGGILELELNVNDYTLTEISQIIEGNDARILSLYVSSPEDSTKMTVTLKVSATDISSIIQTFNRYNYTIKASYMEGDEMEDLMNNRFDAFMKYLSI</sequence>
<reference evidence="2" key="1">
    <citation type="journal article" date="2015" name="Nature">
        <title>Complex archaea that bridge the gap between prokaryotes and eukaryotes.</title>
        <authorList>
            <person name="Spang A."/>
            <person name="Saw J.H."/>
            <person name="Jorgensen S.L."/>
            <person name="Zaremba-Niedzwiedzka K."/>
            <person name="Martijn J."/>
            <person name="Lind A.E."/>
            <person name="van Eijk R."/>
            <person name="Schleper C."/>
            <person name="Guy L."/>
            <person name="Ettema T.J."/>
        </authorList>
    </citation>
    <scope>NUCLEOTIDE SEQUENCE</scope>
</reference>
<dbReference type="Pfam" id="PF00571">
    <property type="entry name" value="CBS"/>
    <property type="match status" value="2"/>
</dbReference>
<proteinExistence type="predicted"/>
<name>A0A0F9BF73_9ZZZZ</name>
<protein>
    <recommendedName>
        <fullName evidence="1">CBS domain-containing protein</fullName>
    </recommendedName>
</protein>
<dbReference type="InterPro" id="IPR046342">
    <property type="entry name" value="CBS_dom_sf"/>
</dbReference>
<feature type="domain" description="CBS" evidence="1">
    <location>
        <begin position="67"/>
        <end position="123"/>
    </location>
</feature>